<gene>
    <name evidence="1" type="ORF">BWY04_00414</name>
</gene>
<accession>A0A1V5ZPL7</accession>
<evidence type="ECO:0000313" key="1">
    <source>
        <dbReference type="EMBL" id="OQB42193.1"/>
    </source>
</evidence>
<proteinExistence type="predicted"/>
<organism evidence="1">
    <name type="scientific">candidate division CPR1 bacterium ADurb.Bin160</name>
    <dbReference type="NCBI Taxonomy" id="1852826"/>
    <lineage>
        <taxon>Bacteria</taxon>
        <taxon>candidate division CPR1</taxon>
    </lineage>
</organism>
<protein>
    <submittedName>
        <fullName evidence="1">Uncharacterized protein</fullName>
    </submittedName>
</protein>
<dbReference type="EMBL" id="MWDB01000005">
    <property type="protein sequence ID" value="OQB42193.1"/>
    <property type="molecule type" value="Genomic_DNA"/>
</dbReference>
<sequence length="33" mass="3703">MGISKSTFARIYNQALDKIADAIIHVKSIKIEK</sequence>
<dbReference type="AlphaFoldDB" id="A0A1V5ZPL7"/>
<name>A0A1V5ZPL7_9BACT</name>
<dbReference type="Proteomes" id="UP000485621">
    <property type="component" value="Unassembled WGS sequence"/>
</dbReference>
<reference evidence="1" key="1">
    <citation type="submission" date="2017-02" db="EMBL/GenBank/DDBJ databases">
        <title>Delving into the versatile metabolic prowess of the omnipresent phylum Bacteroidetes.</title>
        <authorList>
            <person name="Nobu M.K."/>
            <person name="Mei R."/>
            <person name="Narihiro T."/>
            <person name="Kuroda K."/>
            <person name="Liu W.-T."/>
        </authorList>
    </citation>
    <scope>NUCLEOTIDE SEQUENCE</scope>
    <source>
        <strain evidence="1">ADurb.Bin160</strain>
    </source>
</reference>
<comment type="caution">
    <text evidence="1">The sequence shown here is derived from an EMBL/GenBank/DDBJ whole genome shotgun (WGS) entry which is preliminary data.</text>
</comment>